<evidence type="ECO:0000256" key="4">
    <source>
        <dbReference type="ARBA" id="ARBA00021914"/>
    </source>
</evidence>
<comment type="similarity">
    <text evidence="3 9">Belongs to the DPH1/DPH2 family. DPH2 subfamily.</text>
</comment>
<evidence type="ECO:0000313" key="10">
    <source>
        <dbReference type="EMBL" id="AWP20898.1"/>
    </source>
</evidence>
<dbReference type="CTD" id="1802"/>
<keyword evidence="12" id="KW-1185">Reference proteome</keyword>
<dbReference type="NCBIfam" id="TIGR00272">
    <property type="entry name" value="DPH2"/>
    <property type="match status" value="1"/>
</dbReference>
<dbReference type="GeneID" id="118290865"/>
<evidence type="ECO:0000256" key="6">
    <source>
        <dbReference type="ARBA" id="ARBA00023004"/>
    </source>
</evidence>
<dbReference type="InterPro" id="IPR042263">
    <property type="entry name" value="DPH1/DPH2_1"/>
</dbReference>
<protein>
    <recommendedName>
        <fullName evidence="4 9">2-(3-amino-3-carboxypropyl)histidine synthase subunit 2</fullName>
    </recommendedName>
</protein>
<reference evidence="11" key="4">
    <citation type="submission" date="2025-05" db="UniProtKB">
        <authorList>
            <consortium name="Ensembl"/>
        </authorList>
    </citation>
    <scope>IDENTIFICATION</scope>
</reference>
<reference evidence="11" key="3">
    <citation type="submission" date="2023-05" db="EMBL/GenBank/DDBJ databases">
        <title>High-quality long-read genome of Scophthalmus maximus.</title>
        <authorList>
            <person name="Lien S."/>
            <person name="Martinez P."/>
        </authorList>
    </citation>
    <scope>NUCLEOTIDE SEQUENCE [LARGE SCALE GENOMIC DNA]</scope>
</reference>
<name>A0A2U9CWB1_SCOMX</name>
<dbReference type="Gene3D" id="3.40.50.11860">
    <property type="entry name" value="Diphthamide synthesis DPH1/DPH2 domain 3"/>
    <property type="match status" value="1"/>
</dbReference>
<evidence type="ECO:0000256" key="8">
    <source>
        <dbReference type="ARBA" id="ARBA00045159"/>
    </source>
</evidence>
<dbReference type="EMBL" id="CP026263">
    <property type="protein sequence ID" value="AWP20898.1"/>
    <property type="molecule type" value="Genomic_DNA"/>
</dbReference>
<dbReference type="Pfam" id="PF01866">
    <property type="entry name" value="Diphthamide_syn"/>
    <property type="match status" value="1"/>
</dbReference>
<dbReference type="UniPathway" id="UPA00559"/>
<reference evidence="10 12" key="1">
    <citation type="submission" date="2017-12" db="EMBL/GenBank/DDBJ databases">
        <title>Integrating genomic resources of turbot (Scophthalmus maximus) in depth evaluation of genetic and physical mapping variation across individuals.</title>
        <authorList>
            <person name="Martinez P."/>
        </authorList>
    </citation>
    <scope>NUCLEOTIDE SEQUENCE [LARGE SCALE GENOMIC DNA]</scope>
</reference>
<dbReference type="GO" id="GO:0046872">
    <property type="term" value="F:metal ion binding"/>
    <property type="evidence" value="ECO:0007669"/>
    <property type="project" value="UniProtKB-KW"/>
</dbReference>
<reference evidence="11" key="2">
    <citation type="submission" date="2020-05" db="EMBL/GenBank/DDBJ databases">
        <authorList>
            <person name="Moser M."/>
        </authorList>
    </citation>
    <scope>NUCLEOTIDE SEQUENCE [LARGE SCALE GENOMIC DNA]</scope>
</reference>
<keyword evidence="6 9" id="KW-0408">Iron</keyword>
<dbReference type="OrthoDB" id="449241at2759"/>
<dbReference type="Proteomes" id="UP000694558">
    <property type="component" value="Chromosome 21"/>
</dbReference>
<dbReference type="Proteomes" id="UP000246464">
    <property type="component" value="Chromosome 21"/>
</dbReference>
<dbReference type="FunFam" id="3.40.50.11840:FF:000002">
    <property type="entry name" value="2-(3-amino-3-carboxypropyl)histidine synthase subunit 2"/>
    <property type="match status" value="1"/>
</dbReference>
<dbReference type="RefSeq" id="XP_035474483.1">
    <property type="nucleotide sequence ID" value="XM_035618590.2"/>
</dbReference>
<comment type="function">
    <text evidence="8 9">Required for the first step of diphthamide biosynthesis, a post-translational modification of histidine which occurs in elongation factor 2. DPH1 and DPH2 transfer a 3-amino-3-carboxypropyl (ACP) group from S-adenosyl-L-methionine (SAM) to a histidine residue, the reaction is assisted by a reduction system comprising DPH3 and a NADH-dependent reductase. Facilitates the reduction of the catalytic iron-sulfur cluster found in the DPH1 subunit.</text>
</comment>
<dbReference type="STRING" id="52904.ENSSMAP00000002231"/>
<dbReference type="FunFam" id="3.40.50.11860:FF:000001">
    <property type="entry name" value="2-(3-amino-3-carboxypropyl)histidine synthase subunit 2"/>
    <property type="match status" value="1"/>
</dbReference>
<dbReference type="RefSeq" id="XP_035474479.1">
    <property type="nucleotide sequence ID" value="XM_035618586.2"/>
</dbReference>
<comment type="pathway">
    <text evidence="2 9">Protein modification; peptidyl-diphthamide biosynthesis.</text>
</comment>
<proteinExistence type="inferred from homology"/>
<comment type="cofactor">
    <cofactor evidence="1">
        <name>[4Fe-4S] cluster</name>
        <dbReference type="ChEBI" id="CHEBI:49883"/>
    </cofactor>
</comment>
<dbReference type="Gene3D" id="3.40.50.11840">
    <property type="entry name" value="Diphthamide synthesis DPH1/DPH2 domain 1"/>
    <property type="match status" value="1"/>
</dbReference>
<gene>
    <name evidence="11" type="primary">dph2</name>
    <name evidence="10" type="ORF">SMAX5B_001675</name>
</gene>
<dbReference type="InterPro" id="IPR016435">
    <property type="entry name" value="DPH1/DPH2"/>
</dbReference>
<dbReference type="RefSeq" id="XP_035474481.1">
    <property type="nucleotide sequence ID" value="XM_035618588.2"/>
</dbReference>
<dbReference type="InterPro" id="IPR042265">
    <property type="entry name" value="DPH1/DPH2_3"/>
</dbReference>
<dbReference type="NCBIfam" id="TIGR00322">
    <property type="entry name" value="diphth2_R"/>
    <property type="match status" value="1"/>
</dbReference>
<keyword evidence="7 9" id="KW-0411">Iron-sulfur</keyword>
<dbReference type="SFLD" id="SFLDG01121">
    <property type="entry name" value="Diphthamide_biosynthesis"/>
    <property type="match status" value="1"/>
</dbReference>
<dbReference type="InterPro" id="IPR010014">
    <property type="entry name" value="DHP2"/>
</dbReference>
<organism evidence="10 12">
    <name type="scientific">Scophthalmus maximus</name>
    <name type="common">Turbot</name>
    <name type="synonym">Psetta maxima</name>
    <dbReference type="NCBI Taxonomy" id="52904"/>
    <lineage>
        <taxon>Eukaryota</taxon>
        <taxon>Metazoa</taxon>
        <taxon>Chordata</taxon>
        <taxon>Craniata</taxon>
        <taxon>Vertebrata</taxon>
        <taxon>Euteleostomi</taxon>
        <taxon>Actinopterygii</taxon>
        <taxon>Neopterygii</taxon>
        <taxon>Teleostei</taxon>
        <taxon>Neoteleostei</taxon>
        <taxon>Acanthomorphata</taxon>
        <taxon>Carangaria</taxon>
        <taxon>Pleuronectiformes</taxon>
        <taxon>Pleuronectoidei</taxon>
        <taxon>Scophthalmidae</taxon>
        <taxon>Scophthalmus</taxon>
    </lineage>
</organism>
<dbReference type="SFLD" id="SFLDS00032">
    <property type="entry name" value="Radical_SAM_3-amino-3-carboxyp"/>
    <property type="match status" value="1"/>
</dbReference>
<evidence type="ECO:0000313" key="11">
    <source>
        <dbReference type="Ensembl" id="ENSSMAP00000002231.1"/>
    </source>
</evidence>
<sequence length="495" mass="55145">MADAFSSSSETVIQRAVDVTVTKTNAPPEKLEELYQIEKTCDFINEHQCQKVALQFPDELLVDSVAVAAEIERRCNAKPFILGDTSYGSCCVDEVAAEHVGADCIVHYGRACLSPSKRLPLMYVFERRPVDVEQCASAFRELYPNTQSQIIILYDVNYVHAISDLLTLLSPEYPNLLASDLVVEGEQCYCHGQIKRRPNDTCLSEQDSSQVICQFGRQFSLKRGSSITDYSMFYIGQEGATLRNFMMTWNRCSFCSFDPVTMTGRTESVSINRALMKRYYAIERAKDASVVGILVGTLGVADYLAIIQQLKETVRTAGKKSYMFAMGKLNVPKLANFLEIDIFVLISCPENSLLDSSEFYKPVVTPFEMEVACNKNREWSEEYVTDFRHLLPGGRSHVPLTDQQEEGDATDMSLITGALRSRCVLSSEPAESSHGSSVVLRNQSMTVANTVSAASLLAERSWRGLEQKLGETSVMKAVEGRRGIAIAYEEEGTYS</sequence>
<dbReference type="GO" id="GO:0090560">
    <property type="term" value="F:2-(3-amino-3-carboxypropyl)histidine synthase activity"/>
    <property type="evidence" value="ECO:0007669"/>
    <property type="project" value="InterPro"/>
</dbReference>
<dbReference type="GeneTree" id="ENSGT00940000153694"/>
<dbReference type="KEGG" id="smau:118290865"/>
<keyword evidence="5 9" id="KW-0479">Metal-binding</keyword>
<evidence type="ECO:0000256" key="9">
    <source>
        <dbReference type="RuleBase" id="RU364133"/>
    </source>
</evidence>
<accession>A0A2U9CWB1</accession>
<evidence type="ECO:0000256" key="3">
    <source>
        <dbReference type="ARBA" id="ARBA00006179"/>
    </source>
</evidence>
<dbReference type="Bgee" id="ENSSMAG00000001384">
    <property type="expression patterns" value="Expressed in head kidney and 6 other cell types or tissues"/>
</dbReference>
<evidence type="ECO:0000313" key="12">
    <source>
        <dbReference type="Proteomes" id="UP000246464"/>
    </source>
</evidence>
<evidence type="ECO:0000256" key="2">
    <source>
        <dbReference type="ARBA" id="ARBA00005156"/>
    </source>
</evidence>
<evidence type="ECO:0000256" key="5">
    <source>
        <dbReference type="ARBA" id="ARBA00022723"/>
    </source>
</evidence>
<dbReference type="AlphaFoldDB" id="A0A2U9CWB1"/>
<dbReference type="OMA" id="QIWNENH"/>
<dbReference type="RefSeq" id="XP_035474480.1">
    <property type="nucleotide sequence ID" value="XM_035618587.2"/>
</dbReference>
<dbReference type="GO" id="GO:0017183">
    <property type="term" value="P:protein histidyl modification to diphthamide"/>
    <property type="evidence" value="ECO:0007669"/>
    <property type="project" value="UniProtKB-UniPathway"/>
</dbReference>
<dbReference type="PANTHER" id="PTHR10762">
    <property type="entry name" value="DIPHTHAMIDE BIOSYNTHESIS PROTEIN"/>
    <property type="match status" value="1"/>
</dbReference>
<dbReference type="GO" id="GO:0051536">
    <property type="term" value="F:iron-sulfur cluster binding"/>
    <property type="evidence" value="ECO:0007669"/>
    <property type="project" value="UniProtKB-KW"/>
</dbReference>
<dbReference type="SFLD" id="SFLDF00408">
    <property type="entry name" value="Diphthamide_biosynthesis_famil"/>
    <property type="match status" value="1"/>
</dbReference>
<evidence type="ECO:0000256" key="7">
    <source>
        <dbReference type="ARBA" id="ARBA00023014"/>
    </source>
</evidence>
<dbReference type="PANTHER" id="PTHR10762:SF2">
    <property type="entry name" value="2-(3-AMINO-3-CARBOXYPROPYL)HISTIDINE SYNTHASE SUBUNIT 2"/>
    <property type="match status" value="1"/>
</dbReference>
<dbReference type="Ensembl" id="ENSSMAT00000002271.2">
    <property type="protein sequence ID" value="ENSSMAP00000002231.1"/>
    <property type="gene ID" value="ENSSMAG00000001384.2"/>
</dbReference>
<evidence type="ECO:0000256" key="1">
    <source>
        <dbReference type="ARBA" id="ARBA00001966"/>
    </source>
</evidence>